<evidence type="ECO:0000313" key="1">
    <source>
        <dbReference type="EMBL" id="CAG8525569.1"/>
    </source>
</evidence>
<proteinExistence type="predicted"/>
<name>A0A9N9AC84_9GLOM</name>
<dbReference type="Gene3D" id="3.30.420.10">
    <property type="entry name" value="Ribonuclease H-like superfamily/Ribonuclease H"/>
    <property type="match status" value="1"/>
</dbReference>
<accession>A0A9N9AC84</accession>
<gene>
    <name evidence="1" type="ORF">FCALED_LOCUS4919</name>
</gene>
<protein>
    <submittedName>
        <fullName evidence="1">8883_t:CDS:1</fullName>
    </submittedName>
</protein>
<keyword evidence="2" id="KW-1185">Reference proteome</keyword>
<comment type="caution">
    <text evidence="1">The sequence shown here is derived from an EMBL/GenBank/DDBJ whole genome shotgun (WGS) entry which is preliminary data.</text>
</comment>
<reference evidence="1" key="1">
    <citation type="submission" date="2021-06" db="EMBL/GenBank/DDBJ databases">
        <authorList>
            <person name="Kallberg Y."/>
            <person name="Tangrot J."/>
            <person name="Rosling A."/>
        </authorList>
    </citation>
    <scope>NUCLEOTIDE SEQUENCE</scope>
    <source>
        <strain evidence="1">UK204</strain>
    </source>
</reference>
<dbReference type="AlphaFoldDB" id="A0A9N9AC84"/>
<dbReference type="EMBL" id="CAJVPQ010000996">
    <property type="protein sequence ID" value="CAG8525569.1"/>
    <property type="molecule type" value="Genomic_DNA"/>
</dbReference>
<organism evidence="1 2">
    <name type="scientific">Funneliformis caledonium</name>
    <dbReference type="NCBI Taxonomy" id="1117310"/>
    <lineage>
        <taxon>Eukaryota</taxon>
        <taxon>Fungi</taxon>
        <taxon>Fungi incertae sedis</taxon>
        <taxon>Mucoromycota</taxon>
        <taxon>Glomeromycotina</taxon>
        <taxon>Glomeromycetes</taxon>
        <taxon>Glomerales</taxon>
        <taxon>Glomeraceae</taxon>
        <taxon>Funneliformis</taxon>
    </lineage>
</organism>
<dbReference type="GO" id="GO:0003676">
    <property type="term" value="F:nucleic acid binding"/>
    <property type="evidence" value="ECO:0007669"/>
    <property type="project" value="InterPro"/>
</dbReference>
<sequence length="108" mass="12436">MKNRRAPLRELTANVGLNVSTTTASNYLHEAVKKLVNGKKRIGLFRCLGQPITRSKSNRNLWKILKDRIQQRKPFPKTVQQLKIALKEDWSKLESNSLSNLINSIPKR</sequence>
<dbReference type="InterPro" id="IPR036397">
    <property type="entry name" value="RNaseH_sf"/>
</dbReference>
<evidence type="ECO:0000313" key="2">
    <source>
        <dbReference type="Proteomes" id="UP000789570"/>
    </source>
</evidence>
<dbReference type="OrthoDB" id="2437099at2759"/>
<dbReference type="Proteomes" id="UP000789570">
    <property type="component" value="Unassembled WGS sequence"/>
</dbReference>